<comment type="caution">
    <text evidence="3">The sequence shown here is derived from an EMBL/GenBank/DDBJ whole genome shotgun (WGS) entry which is preliminary data.</text>
</comment>
<gene>
    <name evidence="3" type="ORF">BC936DRAFT_137049</name>
</gene>
<protein>
    <submittedName>
        <fullName evidence="3">Uncharacterized protein</fullName>
    </submittedName>
</protein>
<proteinExistence type="predicted"/>
<keyword evidence="4" id="KW-1185">Reference proteome</keyword>
<dbReference type="Proteomes" id="UP000268093">
    <property type="component" value="Unassembled WGS sequence"/>
</dbReference>
<feature type="region of interest" description="Disordered" evidence="2">
    <location>
        <begin position="1"/>
        <end position="29"/>
    </location>
</feature>
<feature type="coiled-coil region" evidence="1">
    <location>
        <begin position="330"/>
        <end position="364"/>
    </location>
</feature>
<evidence type="ECO:0000313" key="3">
    <source>
        <dbReference type="EMBL" id="RUP50938.1"/>
    </source>
</evidence>
<reference evidence="3 4" key="1">
    <citation type="journal article" date="2018" name="New Phytol.">
        <title>Phylogenomics of Endogonaceae and evolution of mycorrhizas within Mucoromycota.</title>
        <authorList>
            <person name="Chang Y."/>
            <person name="Desiro A."/>
            <person name="Na H."/>
            <person name="Sandor L."/>
            <person name="Lipzen A."/>
            <person name="Clum A."/>
            <person name="Barry K."/>
            <person name="Grigoriev I.V."/>
            <person name="Martin F.M."/>
            <person name="Stajich J.E."/>
            <person name="Smith M.E."/>
            <person name="Bonito G."/>
            <person name="Spatafora J.W."/>
        </authorList>
    </citation>
    <scope>NUCLEOTIDE SEQUENCE [LARGE SCALE GENOMIC DNA]</scope>
    <source>
        <strain evidence="3 4">GMNB39</strain>
    </source>
</reference>
<accession>A0A433DJ94</accession>
<keyword evidence="1" id="KW-0175">Coiled coil</keyword>
<evidence type="ECO:0000256" key="1">
    <source>
        <dbReference type="SAM" id="Coils"/>
    </source>
</evidence>
<dbReference type="AlphaFoldDB" id="A0A433DJ94"/>
<evidence type="ECO:0000256" key="2">
    <source>
        <dbReference type="SAM" id="MobiDB-lite"/>
    </source>
</evidence>
<name>A0A433DJ94_9FUNG</name>
<evidence type="ECO:0000313" key="4">
    <source>
        <dbReference type="Proteomes" id="UP000268093"/>
    </source>
</evidence>
<sequence>MPSPDTPLLNGKPPPKYSPGCPQNKSKPATKYHVTLDELKDVFPGRLVDKARSQKNKKRLGVIDKMGDYLVYIPFELFSTSQKEKKSTFSLDWRMTIKSEDMPGRDKSKSKEFILRKFDVPDDRLRQFQVYYSVLISTFTERYGSMPVVGVTCCDSQERLPRVIMEYTTEDEFQFIGKCETIYEEMFRQPHQKYIGQIISALHGLENPKTVTETTVTETTAPLNVASSNSGDFPSSSVASDSSGTLLMTFNTKNSITDCQPPLNGSSSGEQPFIEVRMDGNNNGNDFNEFLNKTDEQIYAIHSDEKIFAIMNEMTEDQFVIFAGKHERIVTKYIDHVEAQEAKYKEYEQKLNKFEHILDTEKKLAFPFKWLRQAMGFT</sequence>
<organism evidence="3 4">
    <name type="scientific">Jimgerdemannia flammicorona</name>
    <dbReference type="NCBI Taxonomy" id="994334"/>
    <lineage>
        <taxon>Eukaryota</taxon>
        <taxon>Fungi</taxon>
        <taxon>Fungi incertae sedis</taxon>
        <taxon>Mucoromycota</taxon>
        <taxon>Mucoromycotina</taxon>
        <taxon>Endogonomycetes</taxon>
        <taxon>Endogonales</taxon>
        <taxon>Endogonaceae</taxon>
        <taxon>Jimgerdemannia</taxon>
    </lineage>
</organism>
<dbReference type="EMBL" id="RBNI01001078">
    <property type="protein sequence ID" value="RUP50938.1"/>
    <property type="molecule type" value="Genomic_DNA"/>
</dbReference>